<dbReference type="STRING" id="990371.SAMN05421813_11150"/>
<keyword evidence="4" id="KW-0804">Transcription</keyword>
<dbReference type="RefSeq" id="WP_090704274.1">
    <property type="nucleotide sequence ID" value="NZ_FNHH01000011.1"/>
</dbReference>
<dbReference type="InterPro" id="IPR014284">
    <property type="entry name" value="RNA_pol_sigma-70_dom"/>
</dbReference>
<name>A0A1G9SVW0_9SPHI</name>
<dbReference type="AlphaFoldDB" id="A0A1G9SVW0"/>
<dbReference type="InterPro" id="IPR014327">
    <property type="entry name" value="RNA_pol_sigma70_bacteroid"/>
</dbReference>
<dbReference type="OrthoDB" id="659577at2"/>
<proteinExistence type="inferred from homology"/>
<dbReference type="CDD" id="cd06171">
    <property type="entry name" value="Sigma70_r4"/>
    <property type="match status" value="1"/>
</dbReference>
<dbReference type="Gene3D" id="1.10.10.10">
    <property type="entry name" value="Winged helix-like DNA-binding domain superfamily/Winged helix DNA-binding domain"/>
    <property type="match status" value="1"/>
</dbReference>
<dbReference type="EMBL" id="FNHH01000011">
    <property type="protein sequence ID" value="SDM39578.1"/>
    <property type="molecule type" value="Genomic_DNA"/>
</dbReference>
<feature type="domain" description="RNA polymerase sigma-70 region 2" evidence="5">
    <location>
        <begin position="28"/>
        <end position="91"/>
    </location>
</feature>
<evidence type="ECO:0000256" key="2">
    <source>
        <dbReference type="ARBA" id="ARBA00023015"/>
    </source>
</evidence>
<dbReference type="SUPFAM" id="SSF88659">
    <property type="entry name" value="Sigma3 and sigma4 domains of RNA polymerase sigma factors"/>
    <property type="match status" value="1"/>
</dbReference>
<dbReference type="InterPro" id="IPR039425">
    <property type="entry name" value="RNA_pol_sigma-70-like"/>
</dbReference>
<dbReference type="Pfam" id="PF04542">
    <property type="entry name" value="Sigma70_r2"/>
    <property type="match status" value="1"/>
</dbReference>
<evidence type="ECO:0000259" key="5">
    <source>
        <dbReference type="Pfam" id="PF04542"/>
    </source>
</evidence>
<sequence length="189" mass="22472">MQKKGQICDFELISRIKEGDESAFRIVFDLYSSKLYAFSYRFLKEKEPCQEVVQEAFLSLWVNRAKLDSQYPIAPYLYTITRRLTLNVLRHVATSQCAMNKMWLNVQKVSNETEEEVLLEDLSRFTEQVLSRMPKQQQLIFRMSRHQELSYDEIAEELNISRNTVKNHLVAALKTLRTQFYKAFTIFFF</sequence>
<dbReference type="PANTHER" id="PTHR43133:SF46">
    <property type="entry name" value="RNA POLYMERASE SIGMA-70 FACTOR ECF SUBFAMILY"/>
    <property type="match status" value="1"/>
</dbReference>
<evidence type="ECO:0000256" key="3">
    <source>
        <dbReference type="ARBA" id="ARBA00023082"/>
    </source>
</evidence>
<dbReference type="InterPro" id="IPR036388">
    <property type="entry name" value="WH-like_DNA-bd_sf"/>
</dbReference>
<dbReference type="Pfam" id="PF08281">
    <property type="entry name" value="Sigma70_r4_2"/>
    <property type="match status" value="1"/>
</dbReference>
<feature type="domain" description="RNA polymerase sigma factor 70 region 4 type 2" evidence="6">
    <location>
        <begin position="128"/>
        <end position="176"/>
    </location>
</feature>
<dbReference type="Proteomes" id="UP000199226">
    <property type="component" value="Unassembled WGS sequence"/>
</dbReference>
<dbReference type="GO" id="GO:0003677">
    <property type="term" value="F:DNA binding"/>
    <property type="evidence" value="ECO:0007669"/>
    <property type="project" value="InterPro"/>
</dbReference>
<reference evidence="8" key="1">
    <citation type="submission" date="2016-10" db="EMBL/GenBank/DDBJ databases">
        <authorList>
            <person name="Varghese N."/>
            <person name="Submissions S."/>
        </authorList>
    </citation>
    <scope>NUCLEOTIDE SEQUENCE [LARGE SCALE GENOMIC DNA]</scope>
    <source>
        <strain evidence="8">DSM 24536</strain>
    </source>
</reference>
<keyword evidence="3" id="KW-0731">Sigma factor</keyword>
<dbReference type="NCBIfam" id="TIGR02937">
    <property type="entry name" value="sigma70-ECF"/>
    <property type="match status" value="1"/>
</dbReference>
<comment type="similarity">
    <text evidence="1">Belongs to the sigma-70 factor family. ECF subfamily.</text>
</comment>
<dbReference type="GO" id="GO:0006352">
    <property type="term" value="P:DNA-templated transcription initiation"/>
    <property type="evidence" value="ECO:0007669"/>
    <property type="project" value="InterPro"/>
</dbReference>
<dbReference type="GO" id="GO:0016987">
    <property type="term" value="F:sigma factor activity"/>
    <property type="evidence" value="ECO:0007669"/>
    <property type="project" value="UniProtKB-KW"/>
</dbReference>
<protein>
    <submittedName>
        <fullName evidence="7">RNA polymerase sigma-70 factor, ECF subfamily</fullName>
    </submittedName>
</protein>
<dbReference type="PANTHER" id="PTHR43133">
    <property type="entry name" value="RNA POLYMERASE ECF-TYPE SIGMA FACTO"/>
    <property type="match status" value="1"/>
</dbReference>
<evidence type="ECO:0000256" key="4">
    <source>
        <dbReference type="ARBA" id="ARBA00023163"/>
    </source>
</evidence>
<organism evidence="7 8">
    <name type="scientific">Daejeonella rubra</name>
    <dbReference type="NCBI Taxonomy" id="990371"/>
    <lineage>
        <taxon>Bacteria</taxon>
        <taxon>Pseudomonadati</taxon>
        <taxon>Bacteroidota</taxon>
        <taxon>Sphingobacteriia</taxon>
        <taxon>Sphingobacteriales</taxon>
        <taxon>Sphingobacteriaceae</taxon>
        <taxon>Daejeonella</taxon>
    </lineage>
</organism>
<dbReference type="NCBIfam" id="TIGR02985">
    <property type="entry name" value="Sig70_bacteroi1"/>
    <property type="match status" value="1"/>
</dbReference>
<evidence type="ECO:0000313" key="8">
    <source>
        <dbReference type="Proteomes" id="UP000199226"/>
    </source>
</evidence>
<evidence type="ECO:0000313" key="7">
    <source>
        <dbReference type="EMBL" id="SDM39578.1"/>
    </source>
</evidence>
<dbReference type="SUPFAM" id="SSF88946">
    <property type="entry name" value="Sigma2 domain of RNA polymerase sigma factors"/>
    <property type="match status" value="1"/>
</dbReference>
<keyword evidence="2" id="KW-0805">Transcription regulation</keyword>
<accession>A0A1G9SVW0</accession>
<gene>
    <name evidence="7" type="ORF">SAMN05421813_11150</name>
</gene>
<dbReference type="InterPro" id="IPR013324">
    <property type="entry name" value="RNA_pol_sigma_r3/r4-like"/>
</dbReference>
<keyword evidence="8" id="KW-1185">Reference proteome</keyword>
<dbReference type="InterPro" id="IPR013249">
    <property type="entry name" value="RNA_pol_sigma70_r4_t2"/>
</dbReference>
<dbReference type="Gene3D" id="1.10.1740.10">
    <property type="match status" value="1"/>
</dbReference>
<dbReference type="InterPro" id="IPR007627">
    <property type="entry name" value="RNA_pol_sigma70_r2"/>
</dbReference>
<evidence type="ECO:0000256" key="1">
    <source>
        <dbReference type="ARBA" id="ARBA00010641"/>
    </source>
</evidence>
<dbReference type="InterPro" id="IPR013325">
    <property type="entry name" value="RNA_pol_sigma_r2"/>
</dbReference>
<evidence type="ECO:0000259" key="6">
    <source>
        <dbReference type="Pfam" id="PF08281"/>
    </source>
</evidence>